<organism evidence="12 13">
    <name type="scientific">Amborella trichopoda</name>
    <dbReference type="NCBI Taxonomy" id="13333"/>
    <lineage>
        <taxon>Eukaryota</taxon>
        <taxon>Viridiplantae</taxon>
        <taxon>Streptophyta</taxon>
        <taxon>Embryophyta</taxon>
        <taxon>Tracheophyta</taxon>
        <taxon>Spermatophyta</taxon>
        <taxon>Magnoliopsida</taxon>
        <taxon>Amborellales</taxon>
        <taxon>Amborellaceae</taxon>
        <taxon>Amborella</taxon>
    </lineage>
</organism>
<proteinExistence type="inferred from homology"/>
<keyword evidence="13" id="KW-1185">Reference proteome</keyword>
<evidence type="ECO:0000256" key="8">
    <source>
        <dbReference type="ARBA" id="ARBA00023315"/>
    </source>
</evidence>
<feature type="compositionally biased region" description="Basic and acidic residues" evidence="9">
    <location>
        <begin position="111"/>
        <end position="124"/>
    </location>
</feature>
<dbReference type="STRING" id="13333.W1PS00"/>
<evidence type="ECO:0000256" key="10">
    <source>
        <dbReference type="SAM" id="Phobius"/>
    </source>
</evidence>
<evidence type="ECO:0000256" key="7">
    <source>
        <dbReference type="ARBA" id="ARBA00023136"/>
    </source>
</evidence>
<dbReference type="GO" id="GO:0008374">
    <property type="term" value="F:O-acyltransferase activity"/>
    <property type="evidence" value="ECO:0007669"/>
    <property type="project" value="InterPro"/>
</dbReference>
<feature type="transmembrane region" description="Helical" evidence="10">
    <location>
        <begin position="172"/>
        <end position="198"/>
    </location>
</feature>
<evidence type="ECO:0000256" key="1">
    <source>
        <dbReference type="ARBA" id="ARBA00004141"/>
    </source>
</evidence>
<reference evidence="13" key="1">
    <citation type="journal article" date="2013" name="Science">
        <title>The Amborella genome and the evolution of flowering plants.</title>
        <authorList>
            <consortium name="Amborella Genome Project"/>
        </authorList>
    </citation>
    <scope>NUCLEOTIDE SEQUENCE [LARGE SCALE GENOMIC DNA]</scope>
</reference>
<comment type="subcellular location">
    <subcellularLocation>
        <location evidence="1">Membrane</location>
        <topology evidence="1">Multi-pass membrane protein</topology>
    </subcellularLocation>
</comment>
<keyword evidence="4" id="KW-0808">Transferase</keyword>
<feature type="transmembrane region" description="Helical" evidence="10">
    <location>
        <begin position="322"/>
        <end position="340"/>
    </location>
</feature>
<dbReference type="OrthoDB" id="1077582at2759"/>
<dbReference type="Proteomes" id="UP000017836">
    <property type="component" value="Unassembled WGS sequence"/>
</dbReference>
<evidence type="ECO:0000256" key="6">
    <source>
        <dbReference type="ARBA" id="ARBA00022989"/>
    </source>
</evidence>
<evidence type="ECO:0000256" key="2">
    <source>
        <dbReference type="ARBA" id="ARBA00005179"/>
    </source>
</evidence>
<feature type="transmembrane region" description="Helical" evidence="10">
    <location>
        <begin position="258"/>
        <end position="279"/>
    </location>
</feature>
<dbReference type="EMBL" id="KI392812">
    <property type="protein sequence ID" value="ERN10619.1"/>
    <property type="molecule type" value="Genomic_DNA"/>
</dbReference>
<keyword evidence="6 10" id="KW-1133">Transmembrane helix</keyword>
<evidence type="ECO:0000256" key="3">
    <source>
        <dbReference type="ARBA" id="ARBA00007282"/>
    </source>
</evidence>
<keyword evidence="7 10" id="KW-0472">Membrane</keyword>
<gene>
    <name evidence="12" type="ORF">AMTR_s00028p00174370</name>
</gene>
<keyword evidence="5 10" id="KW-0812">Transmembrane</keyword>
<feature type="transmembrane region" description="Helical" evidence="10">
    <location>
        <begin position="59"/>
        <end position="78"/>
    </location>
</feature>
<dbReference type="GO" id="GO:0016020">
    <property type="term" value="C:membrane"/>
    <property type="evidence" value="ECO:0007669"/>
    <property type="project" value="UniProtKB-SubCell"/>
</dbReference>
<dbReference type="PANTHER" id="PTHR31595">
    <property type="entry name" value="LONG-CHAIN-ALCOHOL O-FATTY-ACYLTRANSFERASE 3-RELATED"/>
    <property type="match status" value="1"/>
</dbReference>
<evidence type="ECO:0000313" key="12">
    <source>
        <dbReference type="EMBL" id="ERN10619.1"/>
    </source>
</evidence>
<feature type="transmembrane region" description="Helical" evidence="10">
    <location>
        <begin position="291"/>
        <end position="310"/>
    </location>
</feature>
<dbReference type="InterPro" id="IPR032805">
    <property type="entry name" value="Wax_synthase_dom"/>
</dbReference>
<evidence type="ECO:0000259" key="11">
    <source>
        <dbReference type="Pfam" id="PF13813"/>
    </source>
</evidence>
<feature type="transmembrane region" description="Helical" evidence="10">
    <location>
        <begin position="6"/>
        <end position="23"/>
    </location>
</feature>
<dbReference type="Pfam" id="PF13813">
    <property type="entry name" value="MBOAT_2"/>
    <property type="match status" value="1"/>
</dbReference>
<comment type="pathway">
    <text evidence="2">Secondary metabolite biosynthesis.</text>
</comment>
<evidence type="ECO:0000256" key="4">
    <source>
        <dbReference type="ARBA" id="ARBA00022679"/>
    </source>
</evidence>
<dbReference type="Gramene" id="ERN10619">
    <property type="protein sequence ID" value="ERN10619"/>
    <property type="gene ID" value="AMTR_s00028p00174370"/>
</dbReference>
<dbReference type="OMA" id="FMWISSF"/>
<evidence type="ECO:0000256" key="9">
    <source>
        <dbReference type="SAM" id="MobiDB-lite"/>
    </source>
</evidence>
<dbReference type="InterPro" id="IPR044851">
    <property type="entry name" value="Wax_synthase"/>
</dbReference>
<protein>
    <recommendedName>
        <fullName evidence="11">Wax synthase domain-containing protein</fullName>
    </recommendedName>
</protein>
<dbReference type="HOGENOM" id="CLU_045902_0_0_1"/>
<accession>W1PS00</accession>
<dbReference type="AlphaFoldDB" id="W1PS00"/>
<feature type="transmembrane region" description="Helical" evidence="10">
    <location>
        <begin position="138"/>
        <end position="160"/>
    </location>
</feature>
<evidence type="ECO:0000313" key="13">
    <source>
        <dbReference type="Proteomes" id="UP000017836"/>
    </source>
</evidence>
<comment type="similarity">
    <text evidence="3">Belongs to the wax synthase family.</text>
</comment>
<feature type="transmembrane region" description="Helical" evidence="10">
    <location>
        <begin position="35"/>
        <end position="53"/>
    </location>
</feature>
<dbReference type="eggNOG" id="ENOG502QSCR">
    <property type="taxonomic scope" value="Eukaryota"/>
</dbReference>
<feature type="domain" description="Wax synthase" evidence="11">
    <location>
        <begin position="203"/>
        <end position="294"/>
    </location>
</feature>
<dbReference type="GO" id="GO:0006629">
    <property type="term" value="P:lipid metabolic process"/>
    <property type="evidence" value="ECO:0007669"/>
    <property type="project" value="InterPro"/>
</dbReference>
<sequence>MAELKALVRVSTVLVPTLAYSYTVIPRLSPKIPRLLAISPVLYLLFILPWQFSTVHLRSISAFFLTWLCCFKLVLLCYDIGPLSRPWSTSSFINFVAVTAFPIKVKEGDVRETQNKKKNDESSRKKTQPPHCGGRGGYIFKTVLNLAIKTSLLILIIFLYNYKHFYTSTTLLILYCFHIFLALEVVLGSWAVMAKLIVGSQLEPQFNKPYLSSSLKEFWGQRWNLIVTNMLRPTVYEPVLNLWGVSARAGRPPLGARVAALMATFVVSGLMHELMFYYMTGGQRPSWEVTLFFILHGLLTGIEVAIGRRIGESAYPRFPKVVRVPLTLGIVISTGSWLFFPPLTRSGADVKGIKEFDQVVEWSREWVGNMSFVGAWSKCFGD</sequence>
<dbReference type="KEGG" id="atr:18438798"/>
<keyword evidence="8" id="KW-0012">Acyltransferase</keyword>
<name>W1PS00_AMBTC</name>
<feature type="region of interest" description="Disordered" evidence="9">
    <location>
        <begin position="111"/>
        <end position="131"/>
    </location>
</feature>
<evidence type="ECO:0000256" key="5">
    <source>
        <dbReference type="ARBA" id="ARBA00022692"/>
    </source>
</evidence>
<dbReference type="PANTHER" id="PTHR31595:SF57">
    <property type="entry name" value="OS04G0481900 PROTEIN"/>
    <property type="match status" value="1"/>
</dbReference>